<evidence type="ECO:0000313" key="2">
    <source>
        <dbReference type="EMBL" id="MBJ3777133.1"/>
    </source>
</evidence>
<proteinExistence type="predicted"/>
<protein>
    <submittedName>
        <fullName evidence="2">Complex I NDUFA9 subunit family protein</fullName>
    </submittedName>
</protein>
<dbReference type="InterPro" id="IPR036291">
    <property type="entry name" value="NAD(P)-bd_dom_sf"/>
</dbReference>
<dbReference type="PANTHER" id="PTHR12126">
    <property type="entry name" value="NADH-UBIQUINONE OXIDOREDUCTASE 39 KDA SUBUNIT-RELATED"/>
    <property type="match status" value="1"/>
</dbReference>
<feature type="domain" description="NAD-dependent epimerase/dehydratase" evidence="1">
    <location>
        <begin position="9"/>
        <end position="217"/>
    </location>
</feature>
<dbReference type="EMBL" id="JAEKJA010000013">
    <property type="protein sequence ID" value="MBJ3777133.1"/>
    <property type="molecule type" value="Genomic_DNA"/>
</dbReference>
<dbReference type="FunFam" id="3.40.50.720:FF:000702">
    <property type="entry name" value="NADH dehydrogenase (Ubiquinone)"/>
    <property type="match status" value="1"/>
</dbReference>
<dbReference type="CDD" id="cd05271">
    <property type="entry name" value="NDUFA9_like_SDR_a"/>
    <property type="match status" value="1"/>
</dbReference>
<dbReference type="GO" id="GO:0044877">
    <property type="term" value="F:protein-containing complex binding"/>
    <property type="evidence" value="ECO:0007669"/>
    <property type="project" value="TreeGrafter"/>
</dbReference>
<accession>A0A934MGZ8</accession>
<dbReference type="InterPro" id="IPR001509">
    <property type="entry name" value="Epimerase_deHydtase"/>
</dbReference>
<dbReference type="SUPFAM" id="SSF51735">
    <property type="entry name" value="NAD(P)-binding Rossmann-fold domains"/>
    <property type="match status" value="1"/>
</dbReference>
<dbReference type="Gene3D" id="3.40.50.720">
    <property type="entry name" value="NAD(P)-binding Rossmann-like Domain"/>
    <property type="match status" value="1"/>
</dbReference>
<dbReference type="AlphaFoldDB" id="A0A934MGZ8"/>
<evidence type="ECO:0000313" key="3">
    <source>
        <dbReference type="Proteomes" id="UP000609531"/>
    </source>
</evidence>
<dbReference type="InterPro" id="IPR051207">
    <property type="entry name" value="ComplexI_NDUFA9_subunit"/>
</dbReference>
<organism evidence="2 3">
    <name type="scientific">Acuticoccus mangrovi</name>
    <dbReference type="NCBI Taxonomy" id="2796142"/>
    <lineage>
        <taxon>Bacteria</taxon>
        <taxon>Pseudomonadati</taxon>
        <taxon>Pseudomonadota</taxon>
        <taxon>Alphaproteobacteria</taxon>
        <taxon>Hyphomicrobiales</taxon>
        <taxon>Amorphaceae</taxon>
        <taxon>Acuticoccus</taxon>
    </lineage>
</organism>
<dbReference type="RefSeq" id="WP_198883039.1">
    <property type="nucleotide sequence ID" value="NZ_JAEKJA010000013.1"/>
</dbReference>
<reference evidence="2" key="1">
    <citation type="submission" date="2020-12" db="EMBL/GenBank/DDBJ databases">
        <title>Bacterial taxonomy.</title>
        <authorList>
            <person name="Pan X."/>
        </authorList>
    </citation>
    <scope>NUCLEOTIDE SEQUENCE</scope>
    <source>
        <strain evidence="2">B2012</strain>
    </source>
</reference>
<dbReference type="PANTHER" id="PTHR12126:SF11">
    <property type="entry name" value="NADH DEHYDROGENASE [UBIQUINONE] 1 ALPHA SUBCOMPLEX SUBUNIT 9, MITOCHONDRIAL"/>
    <property type="match status" value="1"/>
</dbReference>
<comment type="caution">
    <text evidence="2">The sequence shown here is derived from an EMBL/GenBank/DDBJ whole genome shotgun (WGS) entry which is preliminary data.</text>
</comment>
<name>A0A934MGZ8_9HYPH</name>
<dbReference type="Pfam" id="PF01370">
    <property type="entry name" value="Epimerase"/>
    <property type="match status" value="1"/>
</dbReference>
<sequence length="323" mass="33894">MERIPSKLVTVFGGSGFIGRYVVRELARHGWRVRVAVRRPDLVGHLQPMGMVGQIQPIQANVRDKASVAHAVSHVDAVVNLVGILAEGGKQTFEAVQAEGAANIAEAAKAAGIGRMVHLSAIGADPNGTSNYARTKAKGEAAVLAAMPSAAIVRPSVVFGPEDSFFNRFAGIAKISPILPIVGGETRFQPIYAGDVGAFVAAAVDGQMDGGTIYELGGPDVKTFRALMEMMLEITRLKRKIVEIPFGLAAFQAKLMSILPNAPLTVDQVELLKSDNVVSDAAAAEGRTLAAAGIVPHSLAVTLPTYLWTYRSGGQFAEPGSAS</sequence>
<gene>
    <name evidence="2" type="ORF">JCR33_15610</name>
</gene>
<evidence type="ECO:0000259" key="1">
    <source>
        <dbReference type="Pfam" id="PF01370"/>
    </source>
</evidence>
<dbReference type="Proteomes" id="UP000609531">
    <property type="component" value="Unassembled WGS sequence"/>
</dbReference>
<keyword evidence="3" id="KW-1185">Reference proteome</keyword>